<feature type="region of interest" description="Disordered" evidence="1">
    <location>
        <begin position="13"/>
        <end position="39"/>
    </location>
</feature>
<protein>
    <submittedName>
        <fullName evidence="2">Uncharacterized protein</fullName>
    </submittedName>
</protein>
<dbReference type="OrthoDB" id="10409201at2759"/>
<evidence type="ECO:0000313" key="3">
    <source>
        <dbReference type="Proteomes" id="UP001147747"/>
    </source>
</evidence>
<dbReference type="Proteomes" id="UP001147747">
    <property type="component" value="Unassembled WGS sequence"/>
</dbReference>
<proteinExistence type="predicted"/>
<reference evidence="2" key="1">
    <citation type="submission" date="2022-12" db="EMBL/GenBank/DDBJ databases">
        <authorList>
            <person name="Petersen C."/>
        </authorList>
    </citation>
    <scope>NUCLEOTIDE SEQUENCE</scope>
    <source>
        <strain evidence="2">IBT 29677</strain>
    </source>
</reference>
<keyword evidence="3" id="KW-1185">Reference proteome</keyword>
<dbReference type="AlphaFoldDB" id="A0A9W9VZW8"/>
<dbReference type="GeneID" id="81371624"/>
<sequence length="99" mass="11510">MGAAFFWWLSRRHKRQTDSDSHSDDTTTKNGNNSNILPFGDPRLNGAYMTQCYHSNGSLNEYNDYSRRILHVSLREILYITTQLDVKIGDQPEQLNEED</sequence>
<feature type="compositionally biased region" description="Basic and acidic residues" evidence="1">
    <location>
        <begin position="16"/>
        <end position="27"/>
    </location>
</feature>
<comment type="caution">
    <text evidence="2">The sequence shown here is derived from an EMBL/GenBank/DDBJ whole genome shotgun (WGS) entry which is preliminary data.</text>
</comment>
<gene>
    <name evidence="2" type="ORF">N7509_008007</name>
</gene>
<evidence type="ECO:0000313" key="2">
    <source>
        <dbReference type="EMBL" id="KAJ5392517.1"/>
    </source>
</evidence>
<name>A0A9W9VZW8_9EURO</name>
<reference evidence="2" key="2">
    <citation type="journal article" date="2023" name="IMA Fungus">
        <title>Comparative genomic study of the Penicillium genus elucidates a diverse pangenome and 15 lateral gene transfer events.</title>
        <authorList>
            <person name="Petersen C."/>
            <person name="Sorensen T."/>
            <person name="Nielsen M.R."/>
            <person name="Sondergaard T.E."/>
            <person name="Sorensen J.L."/>
            <person name="Fitzpatrick D.A."/>
            <person name="Frisvad J.C."/>
            <person name="Nielsen K.L."/>
        </authorList>
    </citation>
    <scope>NUCLEOTIDE SEQUENCE</scope>
    <source>
        <strain evidence="2">IBT 29677</strain>
    </source>
</reference>
<organism evidence="2 3">
    <name type="scientific">Penicillium cosmopolitanum</name>
    <dbReference type="NCBI Taxonomy" id="1131564"/>
    <lineage>
        <taxon>Eukaryota</taxon>
        <taxon>Fungi</taxon>
        <taxon>Dikarya</taxon>
        <taxon>Ascomycota</taxon>
        <taxon>Pezizomycotina</taxon>
        <taxon>Eurotiomycetes</taxon>
        <taxon>Eurotiomycetidae</taxon>
        <taxon>Eurotiales</taxon>
        <taxon>Aspergillaceae</taxon>
        <taxon>Penicillium</taxon>
    </lineage>
</organism>
<accession>A0A9W9VZW8</accession>
<dbReference type="RefSeq" id="XP_056488195.1">
    <property type="nucleotide sequence ID" value="XM_056632644.1"/>
</dbReference>
<evidence type="ECO:0000256" key="1">
    <source>
        <dbReference type="SAM" id="MobiDB-lite"/>
    </source>
</evidence>
<dbReference type="EMBL" id="JAPZBU010000008">
    <property type="protein sequence ID" value="KAJ5392517.1"/>
    <property type="molecule type" value="Genomic_DNA"/>
</dbReference>